<protein>
    <submittedName>
        <fullName evidence="2">Uncharacterized protein</fullName>
    </submittedName>
</protein>
<proteinExistence type="predicted"/>
<feature type="region of interest" description="Disordered" evidence="1">
    <location>
        <begin position="1"/>
        <end position="36"/>
    </location>
</feature>
<evidence type="ECO:0000256" key="1">
    <source>
        <dbReference type="SAM" id="MobiDB-lite"/>
    </source>
</evidence>
<reference evidence="2" key="1">
    <citation type="journal article" date="2012" name="PLoS ONE">
        <title>Gene sets for utilization of primary and secondary nutrition supplies in the distal gut of endangered iberian lynx.</title>
        <authorList>
            <person name="Alcaide M."/>
            <person name="Messina E."/>
            <person name="Richter M."/>
            <person name="Bargiela R."/>
            <person name="Peplies J."/>
            <person name="Huws S.A."/>
            <person name="Newbold C.J."/>
            <person name="Golyshin P.N."/>
            <person name="Simon M.A."/>
            <person name="Lopez G."/>
            <person name="Yakimov M.M."/>
            <person name="Ferrer M."/>
        </authorList>
    </citation>
    <scope>NUCLEOTIDE SEQUENCE</scope>
</reference>
<name>J9G4N8_9ZZZZ</name>
<dbReference type="AlphaFoldDB" id="J9G4N8"/>
<organism evidence="2">
    <name type="scientific">gut metagenome</name>
    <dbReference type="NCBI Taxonomy" id="749906"/>
    <lineage>
        <taxon>unclassified sequences</taxon>
        <taxon>metagenomes</taxon>
        <taxon>organismal metagenomes</taxon>
    </lineage>
</organism>
<accession>J9G4N8</accession>
<gene>
    <name evidence="2" type="ORF">EVA_10064</name>
</gene>
<dbReference type="EMBL" id="AMCI01002799">
    <property type="protein sequence ID" value="EJX01829.1"/>
    <property type="molecule type" value="Genomic_DNA"/>
</dbReference>
<feature type="compositionally biased region" description="Polar residues" evidence="1">
    <location>
        <begin position="21"/>
        <end position="36"/>
    </location>
</feature>
<sequence length="36" mass="3958">MSSSPPMPETLISSRLLRITSPPTTMVMQTRSPLNV</sequence>
<comment type="caution">
    <text evidence="2">The sequence shown here is derived from an EMBL/GenBank/DDBJ whole genome shotgun (WGS) entry which is preliminary data.</text>
</comment>
<evidence type="ECO:0000313" key="2">
    <source>
        <dbReference type="EMBL" id="EJX01829.1"/>
    </source>
</evidence>